<dbReference type="KEGG" id="psco:LY89DRAFT_506280"/>
<dbReference type="InParanoid" id="A0A194XF84"/>
<gene>
    <name evidence="1" type="ORF">LY89DRAFT_506280</name>
</gene>
<proteinExistence type="predicted"/>
<protein>
    <submittedName>
        <fullName evidence="1">Uncharacterized protein</fullName>
    </submittedName>
</protein>
<keyword evidence="2" id="KW-1185">Reference proteome</keyword>
<sequence length="92" mass="10786">MRPLPIFREAWKYRQWLDFLDWDDFHSWGFLSSGFSVPGLCLTLATEVSSCAVPEFPKAYNLEMQRLCIDGQAYPCYLLSQLFPYFQCPVPH</sequence>
<dbReference type="EMBL" id="KQ947412">
    <property type="protein sequence ID" value="KUJ18855.1"/>
    <property type="molecule type" value="Genomic_DNA"/>
</dbReference>
<dbReference type="GeneID" id="28817753"/>
<dbReference type="AlphaFoldDB" id="A0A194XF84"/>
<evidence type="ECO:0000313" key="1">
    <source>
        <dbReference type="EMBL" id="KUJ18855.1"/>
    </source>
</evidence>
<name>A0A194XF84_MOLSC</name>
<evidence type="ECO:0000313" key="2">
    <source>
        <dbReference type="Proteomes" id="UP000070700"/>
    </source>
</evidence>
<accession>A0A194XF84</accession>
<dbReference type="Proteomes" id="UP000070700">
    <property type="component" value="Unassembled WGS sequence"/>
</dbReference>
<dbReference type="RefSeq" id="XP_018073210.1">
    <property type="nucleotide sequence ID" value="XM_018208027.1"/>
</dbReference>
<organism evidence="1 2">
    <name type="scientific">Mollisia scopiformis</name>
    <name type="common">Conifer needle endophyte fungus</name>
    <name type="synonym">Phialocephala scopiformis</name>
    <dbReference type="NCBI Taxonomy" id="149040"/>
    <lineage>
        <taxon>Eukaryota</taxon>
        <taxon>Fungi</taxon>
        <taxon>Dikarya</taxon>
        <taxon>Ascomycota</taxon>
        <taxon>Pezizomycotina</taxon>
        <taxon>Leotiomycetes</taxon>
        <taxon>Helotiales</taxon>
        <taxon>Mollisiaceae</taxon>
        <taxon>Mollisia</taxon>
    </lineage>
</organism>
<reference evidence="1 2" key="1">
    <citation type="submission" date="2015-10" db="EMBL/GenBank/DDBJ databases">
        <title>Full genome of DAOMC 229536 Phialocephala scopiformis, a fungal endophyte of spruce producing the potent anti-insectan compound rugulosin.</title>
        <authorList>
            <consortium name="DOE Joint Genome Institute"/>
            <person name="Walker A.K."/>
            <person name="Frasz S.L."/>
            <person name="Seifert K.A."/>
            <person name="Miller J.D."/>
            <person name="Mondo S.J."/>
            <person name="Labutti K."/>
            <person name="Lipzen A."/>
            <person name="Dockter R."/>
            <person name="Kennedy M."/>
            <person name="Grigoriev I.V."/>
            <person name="Spatafora J.W."/>
        </authorList>
    </citation>
    <scope>NUCLEOTIDE SEQUENCE [LARGE SCALE GENOMIC DNA]</scope>
    <source>
        <strain evidence="1 2">CBS 120377</strain>
    </source>
</reference>